<gene>
    <name evidence="4" type="ORF">D9757_011162</name>
</gene>
<feature type="transmembrane region" description="Helical" evidence="2">
    <location>
        <begin position="463"/>
        <end position="483"/>
    </location>
</feature>
<feature type="transmembrane region" description="Helical" evidence="2">
    <location>
        <begin position="633"/>
        <end position="658"/>
    </location>
</feature>
<keyword evidence="2" id="KW-0812">Transmembrane</keyword>
<dbReference type="EMBL" id="JAACJN010000076">
    <property type="protein sequence ID" value="KAF5378411.1"/>
    <property type="molecule type" value="Genomic_DNA"/>
</dbReference>
<dbReference type="Pfam" id="PF20163">
    <property type="entry name" value="DUF6536"/>
    <property type="match status" value="1"/>
</dbReference>
<protein>
    <recommendedName>
        <fullName evidence="3">DUF6536 domain-containing protein</fullName>
    </recommendedName>
</protein>
<name>A0A8H5M2L4_9AGAR</name>
<evidence type="ECO:0000259" key="3">
    <source>
        <dbReference type="Pfam" id="PF20163"/>
    </source>
</evidence>
<evidence type="ECO:0000256" key="2">
    <source>
        <dbReference type="SAM" id="Phobius"/>
    </source>
</evidence>
<feature type="transmembrane region" description="Helical" evidence="2">
    <location>
        <begin position="590"/>
        <end position="612"/>
    </location>
</feature>
<feature type="transmembrane region" description="Helical" evidence="2">
    <location>
        <begin position="129"/>
        <end position="148"/>
    </location>
</feature>
<evidence type="ECO:0000313" key="4">
    <source>
        <dbReference type="EMBL" id="KAF5378411.1"/>
    </source>
</evidence>
<dbReference type="AlphaFoldDB" id="A0A8H5M2L4"/>
<feature type="transmembrane region" description="Helical" evidence="2">
    <location>
        <begin position="190"/>
        <end position="207"/>
    </location>
</feature>
<feature type="transmembrane region" description="Helical" evidence="2">
    <location>
        <begin position="84"/>
        <end position="109"/>
    </location>
</feature>
<feature type="domain" description="DUF6536" evidence="3">
    <location>
        <begin position="82"/>
        <end position="225"/>
    </location>
</feature>
<accession>A0A8H5M2L4</accession>
<keyword evidence="5" id="KW-1185">Reference proteome</keyword>
<feature type="transmembrane region" description="Helical" evidence="2">
    <location>
        <begin position="522"/>
        <end position="546"/>
    </location>
</feature>
<reference evidence="4 5" key="1">
    <citation type="journal article" date="2020" name="ISME J.">
        <title>Uncovering the hidden diversity of litter-decomposition mechanisms in mushroom-forming fungi.</title>
        <authorList>
            <person name="Floudas D."/>
            <person name="Bentzer J."/>
            <person name="Ahren D."/>
            <person name="Johansson T."/>
            <person name="Persson P."/>
            <person name="Tunlid A."/>
        </authorList>
    </citation>
    <scope>NUCLEOTIDE SEQUENCE [LARGE SCALE GENOMIC DNA]</scope>
    <source>
        <strain evidence="4 5">CBS 406.79</strain>
    </source>
</reference>
<keyword evidence="2" id="KW-1133">Transmembrane helix</keyword>
<keyword evidence="2" id="KW-0472">Membrane</keyword>
<feature type="compositionally biased region" description="Polar residues" evidence="1">
    <location>
        <begin position="1"/>
        <end position="10"/>
    </location>
</feature>
<feature type="region of interest" description="Disordered" evidence="1">
    <location>
        <begin position="1"/>
        <end position="22"/>
    </location>
</feature>
<dbReference type="InterPro" id="IPR046623">
    <property type="entry name" value="DUF6536"/>
</dbReference>
<comment type="caution">
    <text evidence="4">The sequence shown here is derived from an EMBL/GenBank/DDBJ whole genome shotgun (WGS) entry which is preliminary data.</text>
</comment>
<sequence length="728" mass="80457">MSQDSPTPAEQTPEDTNGRIRGHFSYASVSTYDGYEDSAEELEMIELQGRHRRDQPDSRLRSVQNQIRRTITRVKSKLPTGWRFGARFAVFEASAVLLTNIIILVWSVAKSGGNAIGVAFQGDCDTVNHYSVGIHIVINVLSTVLLGASNYSMQTLCAPTRDEVDRAHERGVWLDIGLQSMRNLKYTSRIKRALWVALAVSSIPLHLCYNSTFFSTISAQEYAVVPAIGPDLQTMTPNADGRYNWTCGYEGCPDNVSEAELSQWDVLNNAECITAYATDFVSDRATLVRVVGDYVSNGTLITYMDEAFIGGMAGDPYGWICSGLGVIDPQTQPLGCTSAWKSIDPSRWWWADGDVWINYCLSRPAISQCQLNFNVPLLVLVIIFNIMKVTCIVVAVKIKNNNPLVTIGDAIASFTSNPDIHTRGMCLAWSDIHFHGRELSKLVGLEYQPRRMRLLKVASKRHWAMLVFLFFVGAVFLLFFYILTGITLVHFKLSAIWQLGIGEAHAQNFLIGAGWKIPTEGYGALLASALVANSPQLFLSLVYLLFNSLCTKVFLAREWFSYAHTRKPLRVSSPQGKQRSTYSLQMPYRFIFPLMAYSTLLHWLLSQSLFLVRISYYNEGNSSTISSCGYSPLGMLLTLVVGASLILGAIIIGFFAHFNGDMPVVGSCSAAISASCHPPANGSDPLKPMKWGAVVFNAEGGNATKKNVGHVCFTSGKVFDPIPGNYYL</sequence>
<evidence type="ECO:0000313" key="5">
    <source>
        <dbReference type="Proteomes" id="UP000518752"/>
    </source>
</evidence>
<feature type="transmembrane region" description="Helical" evidence="2">
    <location>
        <begin position="373"/>
        <end position="396"/>
    </location>
</feature>
<dbReference type="PANTHER" id="PTHR35395:SF1">
    <property type="entry name" value="DUF6536 DOMAIN-CONTAINING PROTEIN"/>
    <property type="match status" value="1"/>
</dbReference>
<proteinExistence type="predicted"/>
<dbReference type="OrthoDB" id="5429634at2759"/>
<dbReference type="Proteomes" id="UP000518752">
    <property type="component" value="Unassembled WGS sequence"/>
</dbReference>
<evidence type="ECO:0000256" key="1">
    <source>
        <dbReference type="SAM" id="MobiDB-lite"/>
    </source>
</evidence>
<dbReference type="PANTHER" id="PTHR35395">
    <property type="entry name" value="DUF6536 DOMAIN-CONTAINING PROTEIN"/>
    <property type="match status" value="1"/>
</dbReference>
<organism evidence="4 5">
    <name type="scientific">Collybiopsis confluens</name>
    <dbReference type="NCBI Taxonomy" id="2823264"/>
    <lineage>
        <taxon>Eukaryota</taxon>
        <taxon>Fungi</taxon>
        <taxon>Dikarya</taxon>
        <taxon>Basidiomycota</taxon>
        <taxon>Agaricomycotina</taxon>
        <taxon>Agaricomycetes</taxon>
        <taxon>Agaricomycetidae</taxon>
        <taxon>Agaricales</taxon>
        <taxon>Marasmiineae</taxon>
        <taxon>Omphalotaceae</taxon>
        <taxon>Collybiopsis</taxon>
    </lineage>
</organism>